<evidence type="ECO:0000313" key="4">
    <source>
        <dbReference type="Proteomes" id="UP001165085"/>
    </source>
</evidence>
<evidence type="ECO:0000313" key="3">
    <source>
        <dbReference type="EMBL" id="GMH84720.1"/>
    </source>
</evidence>
<feature type="region of interest" description="Disordered" evidence="1">
    <location>
        <begin position="1409"/>
        <end position="1435"/>
    </location>
</feature>
<feature type="transmembrane region" description="Helical" evidence="2">
    <location>
        <begin position="478"/>
        <end position="495"/>
    </location>
</feature>
<feature type="compositionally biased region" description="Acidic residues" evidence="1">
    <location>
        <begin position="1409"/>
        <end position="1418"/>
    </location>
</feature>
<feature type="transmembrane region" description="Helical" evidence="2">
    <location>
        <begin position="1334"/>
        <end position="1354"/>
    </location>
</feature>
<feature type="transmembrane region" description="Helical" evidence="2">
    <location>
        <begin position="533"/>
        <end position="551"/>
    </location>
</feature>
<feature type="transmembrane region" description="Helical" evidence="2">
    <location>
        <begin position="64"/>
        <end position="85"/>
    </location>
</feature>
<proteinExistence type="predicted"/>
<keyword evidence="2" id="KW-1133">Transmembrane helix</keyword>
<feature type="transmembrane region" description="Helical" evidence="2">
    <location>
        <begin position="1170"/>
        <end position="1187"/>
    </location>
</feature>
<feature type="transmembrane region" description="Helical" evidence="2">
    <location>
        <begin position="134"/>
        <end position="154"/>
    </location>
</feature>
<feature type="region of interest" description="Disordered" evidence="1">
    <location>
        <begin position="1"/>
        <end position="35"/>
    </location>
</feature>
<dbReference type="Proteomes" id="UP001165085">
    <property type="component" value="Unassembled WGS sequence"/>
</dbReference>
<keyword evidence="2" id="KW-0812">Transmembrane</keyword>
<comment type="caution">
    <text evidence="3">The sequence shown here is derived from an EMBL/GenBank/DDBJ whole genome shotgun (WGS) entry which is preliminary data.</text>
</comment>
<feature type="compositionally biased region" description="Basic and acidic residues" evidence="1">
    <location>
        <begin position="23"/>
        <end position="35"/>
    </location>
</feature>
<feature type="transmembrane region" description="Helical" evidence="2">
    <location>
        <begin position="507"/>
        <end position="527"/>
    </location>
</feature>
<gene>
    <name evidence="3" type="ORF">TrST_g13220</name>
</gene>
<keyword evidence="2" id="KW-0472">Membrane</keyword>
<feature type="transmembrane region" description="Helical" evidence="2">
    <location>
        <begin position="105"/>
        <end position="122"/>
    </location>
</feature>
<feature type="transmembrane region" description="Helical" evidence="2">
    <location>
        <begin position="437"/>
        <end position="458"/>
    </location>
</feature>
<name>A0A9W7BB44_9STRA</name>
<reference evidence="4" key="1">
    <citation type="journal article" date="2023" name="Commun. Biol.">
        <title>Genome analysis of Parmales, the sister group of diatoms, reveals the evolutionary specialization of diatoms from phago-mixotrophs to photoautotrophs.</title>
        <authorList>
            <person name="Ban H."/>
            <person name="Sato S."/>
            <person name="Yoshikawa S."/>
            <person name="Yamada K."/>
            <person name="Nakamura Y."/>
            <person name="Ichinomiya M."/>
            <person name="Sato N."/>
            <person name="Blanc-Mathieu R."/>
            <person name="Endo H."/>
            <person name="Kuwata A."/>
            <person name="Ogata H."/>
        </authorList>
    </citation>
    <scope>NUCLEOTIDE SEQUENCE [LARGE SCALE GENOMIC DNA]</scope>
    <source>
        <strain evidence="4">NIES 3701</strain>
    </source>
</reference>
<evidence type="ECO:0000256" key="2">
    <source>
        <dbReference type="SAM" id="Phobius"/>
    </source>
</evidence>
<feature type="transmembrane region" description="Helical" evidence="2">
    <location>
        <begin position="1199"/>
        <end position="1222"/>
    </location>
</feature>
<dbReference type="EMBL" id="BRXY01000296">
    <property type="protein sequence ID" value="GMH84720.1"/>
    <property type="molecule type" value="Genomic_DNA"/>
</dbReference>
<feature type="transmembrane region" description="Helical" evidence="2">
    <location>
        <begin position="243"/>
        <end position="264"/>
    </location>
</feature>
<accession>A0A9W7BB44</accession>
<dbReference type="OrthoDB" id="199180at2759"/>
<feature type="transmembrane region" description="Helical" evidence="2">
    <location>
        <begin position="331"/>
        <end position="349"/>
    </location>
</feature>
<feature type="transmembrane region" description="Helical" evidence="2">
    <location>
        <begin position="166"/>
        <end position="185"/>
    </location>
</feature>
<feature type="transmembrane region" description="Helical" evidence="2">
    <location>
        <begin position="393"/>
        <end position="416"/>
    </location>
</feature>
<feature type="transmembrane region" description="Helical" evidence="2">
    <location>
        <begin position="206"/>
        <end position="223"/>
    </location>
</feature>
<feature type="transmembrane region" description="Helical" evidence="2">
    <location>
        <begin position="1073"/>
        <end position="1093"/>
    </location>
</feature>
<feature type="transmembrane region" description="Helical" evidence="2">
    <location>
        <begin position="802"/>
        <end position="821"/>
    </location>
</feature>
<feature type="transmembrane region" description="Helical" evidence="2">
    <location>
        <begin position="1259"/>
        <end position="1283"/>
    </location>
</feature>
<feature type="transmembrane region" description="Helical" evidence="2">
    <location>
        <begin position="833"/>
        <end position="851"/>
    </location>
</feature>
<sequence length="1435" mass="163439">MSGVASSSQHPPPQLSPQYSRDGSFEHQFKDSEARPDLTSFTESTKLSFAYDPKSRKSYRWSRVWISILVILQLAMLGLPLLSVWKTISLERKTWETQAQMGQTLLPMHCMIVIVMAFHDPLREGKPYREVLSMFVFLCTWNCEYIREYFLVFVRDHSMKGGADSILLRMFATNIIVILIGRLVIRKRRSLKRMRKKGVRLMVTHFLPISFFSVLISVIYVTAESLGCITRRKIDDIECWDIVASNSAFAQIFVTFFFVANLVLPFRSKRKSSNGKSGSKLASLLPAGNATTGNGSSKEVIKPTDSAIEEVEESFDLRNLMRFKLKFKEQFGLVMFSLAAMVGLFLFASSNEILEIHSLDSSSVAYNVYKKERKNMEPSEVTLQNLYVRQFRAGLEAFCTVTCAMVILSSFFNNNFKERFGGLFTTFHLHTDSDFEFAPAYVMLMYVMTGIVFFTYVRFAVLVVTDEDELHVEKFQRYTEYTIPLLFFLVCMIFYSSPRNTTKANTYIYFLVPICLVLKYFSEILLLNNFKRTTGQMFLALVISLFFKVISRSRKYLSLQSDVVLKKHMLSIFQRGATAIGPMVFLYAEAIGCVMNYSNLDPKADGRSVVDCHESRPGPLQAFCDWAKWHTFETIKSNVTGVYSDQPLLLESLLKPYEEAQSNLELWNSTWTIETTDVIAADPMWEECGWDVTTTHNPKKFYDWTKGKLQGKYSQFWGGYDGGYDEANWNGTLPDRETGTQNWNLVDLCPLSQCDGVGTPNNVVMMHLCFSLMYWVFFGFTFGDLTYDDVASLRPETMEFHLIVQIFAMTAATVVSFFIFGLRSDHDDSLLNIINLMFMFVICCWILCFIAQGMHLRRQHMSTESVATNVLEHIGGLSKASGLGKSMKLKSRKGLLNSGGKSTRGASQKPMKAFLDKHSEITMAVDGKGKSLRMSRTFSAAGKRTSTTHWAKAINYADKKGKMAKVLEMDAKLRKIDALEADPYENPFGVPEDMKEKLERKRKKEAIRSSFGGSGAASLASTKSTSSLRPSTDLVVNIMGWLDQKTKRLIFSSNLKEGGDEGDGPEIAPMFRFLMYVFFLHPFLYLLCAPLAPTPQTKWFRFYLYDITKYMSLQMAVAFCFTSLKKSSFKWDALVWVTFLPAFIGEMLLTEAYDRTFFNMYTLEPGYLSRIWYLLFVYLIFYIIYKGKLSMQKFMSHDFKVGMVVDTGLSTGVASAFIPIIYMTGESVACIWRVSNIEGEVDEDKSKFLYNKECSNLTYGVKSICVQSIMVFLYSTAIGPLLLKQTGGIAVSCMARLDIGAMELYQLFNLVTTSMLTLWLFGTRSAGKVGTGDLVLFYALCFLWTIAFTVEAFYRRWEKIRLNQIHVPDSTSSLSMKRVPTKFTDKQIDIDTEVEDDKSESFHKVELLQEGESDDDDMREDHEGVHNVDFSPGLV</sequence>
<feature type="transmembrane region" description="Helical" evidence="2">
    <location>
        <begin position="1133"/>
        <end position="1150"/>
    </location>
</feature>
<feature type="transmembrane region" description="Helical" evidence="2">
    <location>
        <begin position="763"/>
        <end position="782"/>
    </location>
</feature>
<organism evidence="3 4">
    <name type="scientific">Triparma strigata</name>
    <dbReference type="NCBI Taxonomy" id="1606541"/>
    <lineage>
        <taxon>Eukaryota</taxon>
        <taxon>Sar</taxon>
        <taxon>Stramenopiles</taxon>
        <taxon>Ochrophyta</taxon>
        <taxon>Bolidophyceae</taxon>
        <taxon>Parmales</taxon>
        <taxon>Triparmaceae</taxon>
        <taxon>Triparma</taxon>
    </lineage>
</organism>
<evidence type="ECO:0000256" key="1">
    <source>
        <dbReference type="SAM" id="MobiDB-lite"/>
    </source>
</evidence>
<protein>
    <submittedName>
        <fullName evidence="3">Uncharacterized protein</fullName>
    </submittedName>
</protein>
<keyword evidence="4" id="KW-1185">Reference proteome</keyword>
<feature type="transmembrane region" description="Helical" evidence="2">
    <location>
        <begin position="1304"/>
        <end position="1322"/>
    </location>
</feature>